<name>A0A6P1BXB3_9BRAD</name>
<proteinExistence type="predicted"/>
<protein>
    <submittedName>
        <fullName evidence="1">Uncharacterized protein</fullName>
    </submittedName>
</protein>
<organism evidence="1 2">
    <name type="scientific">Bradyrhizobium uaiense</name>
    <dbReference type="NCBI Taxonomy" id="2594946"/>
    <lineage>
        <taxon>Bacteria</taxon>
        <taxon>Pseudomonadati</taxon>
        <taxon>Pseudomonadota</taxon>
        <taxon>Alphaproteobacteria</taxon>
        <taxon>Hyphomicrobiales</taxon>
        <taxon>Nitrobacteraceae</taxon>
        <taxon>Bradyrhizobium</taxon>
    </lineage>
</organism>
<gene>
    <name evidence="1" type="ORF">FNJ47_46470</name>
</gene>
<dbReference type="AlphaFoldDB" id="A0A6P1BXB3"/>
<evidence type="ECO:0000313" key="2">
    <source>
        <dbReference type="Proteomes" id="UP000468531"/>
    </source>
</evidence>
<sequence length="70" mass="7603">MSSRISPTLLTVGSIPKGAARPQIPAARHGRGVEKSTLVHAIALQRPNGIKLLYKIPQITQRPYSFAVRS</sequence>
<dbReference type="EMBL" id="VKHP01000492">
    <property type="protein sequence ID" value="NEV02909.1"/>
    <property type="molecule type" value="Genomic_DNA"/>
</dbReference>
<comment type="caution">
    <text evidence="1">The sequence shown here is derived from an EMBL/GenBank/DDBJ whole genome shotgun (WGS) entry which is preliminary data.</text>
</comment>
<evidence type="ECO:0000313" key="1">
    <source>
        <dbReference type="EMBL" id="NEV02909.1"/>
    </source>
</evidence>
<accession>A0A6P1BXB3</accession>
<keyword evidence="2" id="KW-1185">Reference proteome</keyword>
<reference evidence="1 2" key="1">
    <citation type="journal article" date="2020" name="Arch. Microbiol.">
        <title>Bradyrhizobium uaiense sp. nov., a new highly efficient cowpea symbiont.</title>
        <authorList>
            <person name="Cabral Michel D."/>
            <person name="Azarias Guimaraes A."/>
            <person name="Martins da Costa E."/>
            <person name="Soares de Carvalho T."/>
            <person name="Balsanelli E."/>
            <person name="Willems A."/>
            <person name="Maltempi de Souza E."/>
            <person name="de Souza Moreira F.M."/>
        </authorList>
    </citation>
    <scope>NUCLEOTIDE SEQUENCE [LARGE SCALE GENOMIC DNA]</scope>
    <source>
        <strain evidence="1 2">UFLA 03-164</strain>
    </source>
</reference>
<dbReference type="Proteomes" id="UP000468531">
    <property type="component" value="Unassembled WGS sequence"/>
</dbReference>